<evidence type="ECO:0000256" key="1">
    <source>
        <dbReference type="ARBA" id="ARBA00008635"/>
    </source>
</evidence>
<dbReference type="Gene3D" id="1.20.120.450">
    <property type="entry name" value="dinb family like domain"/>
    <property type="match status" value="1"/>
</dbReference>
<dbReference type="GO" id="GO:0046872">
    <property type="term" value="F:metal ion binding"/>
    <property type="evidence" value="ECO:0007669"/>
    <property type="project" value="UniProtKB-KW"/>
</dbReference>
<dbReference type="Pfam" id="PF05163">
    <property type="entry name" value="DinB"/>
    <property type="match status" value="1"/>
</dbReference>
<keyword evidence="2 3" id="KW-0479">Metal-binding</keyword>
<evidence type="ECO:0000256" key="3">
    <source>
        <dbReference type="PIRSR" id="PIRSR607837-1"/>
    </source>
</evidence>
<accession>A0A4R6BV29</accession>
<comment type="similarity">
    <text evidence="1">Belongs to the DinB family.</text>
</comment>
<dbReference type="OrthoDB" id="2427314at2"/>
<proteinExistence type="inferred from homology"/>
<protein>
    <submittedName>
        <fullName evidence="4">DinB family protein</fullName>
    </submittedName>
</protein>
<gene>
    <name evidence="4" type="ORF">ERX29_04700</name>
</gene>
<dbReference type="Proteomes" id="UP000294802">
    <property type="component" value="Unassembled WGS sequence"/>
</dbReference>
<name>A0A4R6BV29_9STAP</name>
<comment type="caution">
    <text evidence="4">The sequence shown here is derived from an EMBL/GenBank/DDBJ whole genome shotgun (WGS) entry which is preliminary data.</text>
</comment>
<sequence length="158" mass="18818">MQQPLIPIFSQLKFQVESIKELMNCVSFFSMEQEIYPGGRTCLELLTHIVLIPEADYWLSQGASAEEIKQFYFYWQKELTTIEMLEARIDLSFSILEDAYKELEQEDLDRKSKSYWGTMYSQTEWLLVIITHLSHHRSQLFSFLKVEGEDLRTIRLFE</sequence>
<organism evidence="4 5">
    <name type="scientific">Macrococcus lamae</name>
    <dbReference type="NCBI Taxonomy" id="198484"/>
    <lineage>
        <taxon>Bacteria</taxon>
        <taxon>Bacillati</taxon>
        <taxon>Bacillota</taxon>
        <taxon>Bacilli</taxon>
        <taxon>Bacillales</taxon>
        <taxon>Staphylococcaceae</taxon>
        <taxon>Macrococcus</taxon>
    </lineage>
</organism>
<reference evidence="4 5" key="1">
    <citation type="submission" date="2019-01" db="EMBL/GenBank/DDBJ databases">
        <title>Draft genome sequences of the type strains of six Macrococcus species.</title>
        <authorList>
            <person name="Mazhar S."/>
            <person name="Altermann E."/>
            <person name="Hill C."/>
            <person name="Mcauliffe O."/>
        </authorList>
    </citation>
    <scope>NUCLEOTIDE SEQUENCE [LARGE SCALE GENOMIC DNA]</scope>
    <source>
        <strain evidence="4 5">CCM4815</strain>
    </source>
</reference>
<dbReference type="SUPFAM" id="SSF109854">
    <property type="entry name" value="DinB/YfiT-like putative metalloenzymes"/>
    <property type="match status" value="1"/>
</dbReference>
<dbReference type="InterPro" id="IPR034660">
    <property type="entry name" value="DinB/YfiT-like"/>
</dbReference>
<dbReference type="EMBL" id="SCWB01000006">
    <property type="protein sequence ID" value="TDM12119.1"/>
    <property type="molecule type" value="Genomic_DNA"/>
</dbReference>
<feature type="binding site" evidence="3">
    <location>
        <position position="136"/>
    </location>
    <ligand>
        <name>a divalent metal cation</name>
        <dbReference type="ChEBI" id="CHEBI:60240"/>
    </ligand>
</feature>
<evidence type="ECO:0000313" key="5">
    <source>
        <dbReference type="Proteomes" id="UP000294802"/>
    </source>
</evidence>
<evidence type="ECO:0000256" key="2">
    <source>
        <dbReference type="ARBA" id="ARBA00022723"/>
    </source>
</evidence>
<dbReference type="RefSeq" id="WP_133443542.1">
    <property type="nucleotide sequence ID" value="NZ_SCWB01000006.1"/>
</dbReference>
<dbReference type="InterPro" id="IPR007837">
    <property type="entry name" value="DinB"/>
</dbReference>
<keyword evidence="5" id="KW-1185">Reference proteome</keyword>
<feature type="binding site" evidence="3">
    <location>
        <position position="132"/>
    </location>
    <ligand>
        <name>a divalent metal cation</name>
        <dbReference type="ChEBI" id="CHEBI:60240"/>
    </ligand>
</feature>
<evidence type="ECO:0000313" key="4">
    <source>
        <dbReference type="EMBL" id="TDM12119.1"/>
    </source>
</evidence>
<dbReference type="AlphaFoldDB" id="A0A4R6BV29"/>
<feature type="binding site" evidence="3">
    <location>
        <position position="48"/>
    </location>
    <ligand>
        <name>a divalent metal cation</name>
        <dbReference type="ChEBI" id="CHEBI:60240"/>
    </ligand>
</feature>